<accession>A0A7J4JX81</accession>
<dbReference type="EMBL" id="JAGVWB010000019">
    <property type="protein sequence ID" value="MBS3058335.1"/>
    <property type="molecule type" value="Genomic_DNA"/>
</dbReference>
<organism evidence="1 3">
    <name type="scientific">Candidatus Iainarchaeum sp</name>
    <dbReference type="NCBI Taxonomy" id="3101447"/>
    <lineage>
        <taxon>Archaea</taxon>
        <taxon>Candidatus Iainarchaeota</taxon>
        <taxon>Candidatus Iainarchaeia</taxon>
        <taxon>Candidatus Iainarchaeales</taxon>
        <taxon>Candidatus Iainarchaeaceae</taxon>
        <taxon>Candidatus Iainarchaeum</taxon>
    </lineage>
</organism>
<evidence type="ECO:0000313" key="1">
    <source>
        <dbReference type="EMBL" id="HIH22074.1"/>
    </source>
</evidence>
<dbReference type="Proteomes" id="UP000680185">
    <property type="component" value="Unassembled WGS sequence"/>
</dbReference>
<protein>
    <submittedName>
        <fullName evidence="1">Uncharacterized protein</fullName>
    </submittedName>
</protein>
<reference evidence="2" key="3">
    <citation type="submission" date="2021-05" db="EMBL/GenBank/DDBJ databases">
        <title>Protein family content uncovers lineage relationships and bacterial pathway maintenance mechanisms in DPANN archaea.</title>
        <authorList>
            <person name="Castelle C.J."/>
            <person name="Meheust R."/>
            <person name="Jaffe A.L."/>
            <person name="Seitz K."/>
            <person name="Gong X."/>
            <person name="Baker B.J."/>
            <person name="Banfield J.F."/>
        </authorList>
    </citation>
    <scope>NUCLEOTIDE SEQUENCE</scope>
    <source>
        <strain evidence="2">RIFCSPLOWO2_01_FULL_43_13</strain>
    </source>
</reference>
<evidence type="ECO:0000313" key="3">
    <source>
        <dbReference type="Proteomes" id="UP000590964"/>
    </source>
</evidence>
<name>A0A7J4JX81_9ARCH</name>
<gene>
    <name evidence="1" type="ORF">HA222_05465</name>
    <name evidence="2" type="ORF">J4478_02950</name>
</gene>
<reference evidence="2" key="2">
    <citation type="submission" date="2021-03" db="EMBL/GenBank/DDBJ databases">
        <authorList>
            <person name="Jaffe A."/>
        </authorList>
    </citation>
    <scope>NUCLEOTIDE SEQUENCE</scope>
    <source>
        <strain evidence="2">RIFCSPLOWO2_01_FULL_43_13</strain>
    </source>
</reference>
<sequence>MSMKFTAKKLSLAFAIFALLAVAGIVQAQETTQLIISPEPIKTSFGSEFSLQLSQTAFIEEYQITLQETLIKDITCIDGACPAAPAPIAVLTVLQEKGDLNYLVREKIYLNSGAEAEVLGIKIKSLANYPGSVRLVATKPSIPEPVPTPVMLYPKLGEEFKLSLRQQANIQENSQTVMKLILERIEVQEIQCFTTPCEPIAYAVLTASLPEAGVENFKVRLNSSSTLGVYEVHFTGVASDASSGVFAVKRISSTPPPEELIVVSLGQEFKFKEGQTAKVKETGLLAKLESVESTIVCLSTDCPPSEAIINLSVSLPPLKSLAILKMKAGEKATAYGHIIKVGGIDLQGKTASLVIVQETEPSPIQKTVYLNEKFKLSENETAWVLQARCPEGATCVDAVDYVSAAPILMKIKVLSIGLYACAEQTGSAASTYSTDLRCISGAFAKLELSSQSGYTETGTEAMVMEGKSVLFNGYEVSFLDSYISSTEKNGVFLVRKPAYSDYKKVSLDEKFRLYQSSITSTNTALVASEGVFIRLEGANEDSAKVFVWQGQADQRVLYKQAMPYVIKIGQELSIYGLQIKLLATQQTMTAEASPPWADFIVTKETMPGVINVHVNEPFKLKPEQAARVLEANLRIDVLGIVTVCSTCATNAEDSASPVCESYCFSTVQFSVSNYVFEKGYIGKEVEEKVIAATVVSYSTEERASEGISATEDTATEEKIIELPPTPWKTYSLQAGQSVVVGDFEIQVLSVTPERAEFKVVKRASGESFSYVLSQGWNLFSMPGDLQAESTNCESSNFKLFEYNAGSKEFDKVVNPVAGHAYWLYNSGKSCEAKAIIREAATLESTSSLEKGWNFVAVLPEMLGSKITDFGNCSLKSAFEWNAASKKWEKALTRALNNSDLGKALAVNALEACSLSGESTELPPMPE</sequence>
<comment type="caution">
    <text evidence="1">The sequence shown here is derived from an EMBL/GenBank/DDBJ whole genome shotgun (WGS) entry which is preliminary data.</text>
</comment>
<evidence type="ECO:0000313" key="2">
    <source>
        <dbReference type="EMBL" id="MBS3058335.1"/>
    </source>
</evidence>
<proteinExistence type="predicted"/>
<reference evidence="3" key="1">
    <citation type="journal article" date="2020" name="bioRxiv">
        <title>A rank-normalized archaeal taxonomy based on genome phylogeny resolves widespread incomplete and uneven classifications.</title>
        <authorList>
            <person name="Rinke C."/>
            <person name="Chuvochina M."/>
            <person name="Mussig A.J."/>
            <person name="Chaumeil P.-A."/>
            <person name="Waite D.W."/>
            <person name="Whitman W.B."/>
            <person name="Parks D.H."/>
            <person name="Hugenholtz P."/>
        </authorList>
    </citation>
    <scope>NUCLEOTIDE SEQUENCE [LARGE SCALE GENOMIC DNA]</scope>
</reference>
<dbReference type="AlphaFoldDB" id="A0A7J4JX81"/>
<dbReference type="EMBL" id="DUFW01000099">
    <property type="protein sequence ID" value="HIH22074.1"/>
    <property type="molecule type" value="Genomic_DNA"/>
</dbReference>
<dbReference type="Proteomes" id="UP000590964">
    <property type="component" value="Unassembled WGS sequence"/>
</dbReference>